<evidence type="ECO:0000256" key="9">
    <source>
        <dbReference type="HAMAP-Rule" id="MF_00303"/>
    </source>
</evidence>
<dbReference type="InterPro" id="IPR008880">
    <property type="entry name" value="Trigger_fac_C"/>
</dbReference>
<dbReference type="AlphaFoldDB" id="A0A2Z5G3I8"/>
<evidence type="ECO:0000256" key="4">
    <source>
        <dbReference type="ARBA" id="ARBA00016902"/>
    </source>
</evidence>
<dbReference type="GO" id="GO:0005737">
    <property type="term" value="C:cytoplasm"/>
    <property type="evidence" value="ECO:0007669"/>
    <property type="project" value="UniProtKB-SubCell"/>
</dbReference>
<keyword evidence="9" id="KW-0131">Cell cycle</keyword>
<dbReference type="EC" id="5.2.1.8" evidence="3 9"/>
<gene>
    <name evidence="9" type="primary">tig</name>
    <name evidence="13" type="ORF">ACPOL_3968</name>
</gene>
<feature type="region of interest" description="Disordered" evidence="10">
    <location>
        <begin position="1"/>
        <end position="56"/>
    </location>
</feature>
<evidence type="ECO:0000313" key="13">
    <source>
        <dbReference type="EMBL" id="AXC13247.1"/>
    </source>
</evidence>
<dbReference type="OrthoDB" id="9767721at2"/>
<evidence type="ECO:0000256" key="1">
    <source>
        <dbReference type="ARBA" id="ARBA00000971"/>
    </source>
</evidence>
<evidence type="ECO:0000313" key="14">
    <source>
        <dbReference type="Proteomes" id="UP000253606"/>
    </source>
</evidence>
<dbReference type="GO" id="GO:0051083">
    <property type="term" value="P:'de novo' cotranslational protein folding"/>
    <property type="evidence" value="ECO:0007669"/>
    <property type="project" value="TreeGrafter"/>
</dbReference>
<evidence type="ECO:0000256" key="2">
    <source>
        <dbReference type="ARBA" id="ARBA00005464"/>
    </source>
</evidence>
<evidence type="ECO:0000256" key="10">
    <source>
        <dbReference type="SAM" id="MobiDB-lite"/>
    </source>
</evidence>
<comment type="function">
    <text evidence="9">Involved in protein export. Acts as a chaperone by maintaining the newly synthesized protein in an open conformation. Functions as a peptidyl-prolyl cis-trans isomerase.</text>
</comment>
<keyword evidence="7 9" id="KW-0413">Isomerase</keyword>
<evidence type="ECO:0000256" key="8">
    <source>
        <dbReference type="ARBA" id="ARBA00029986"/>
    </source>
</evidence>
<dbReference type="InterPro" id="IPR008881">
    <property type="entry name" value="Trigger_fac_ribosome-bd_bac"/>
</dbReference>
<dbReference type="SUPFAM" id="SSF102735">
    <property type="entry name" value="Trigger factor ribosome-binding domain"/>
    <property type="match status" value="1"/>
</dbReference>
<dbReference type="InterPro" id="IPR036611">
    <property type="entry name" value="Trigger_fac_ribosome-bd_sf"/>
</dbReference>
<dbReference type="Gene3D" id="1.10.3120.10">
    <property type="entry name" value="Trigger factor, C-terminal domain"/>
    <property type="match status" value="1"/>
</dbReference>
<reference evidence="13 14" key="1">
    <citation type="journal article" date="2018" name="Front. Microbiol.">
        <title>Hydrolytic Capabilities as a Key to Environmental Success: Chitinolytic and Cellulolytic Acidobacteria From Acidic Sub-arctic Soils and Boreal Peatlands.</title>
        <authorList>
            <person name="Belova S.E."/>
            <person name="Ravin N.V."/>
            <person name="Pankratov T.A."/>
            <person name="Rakitin A.L."/>
            <person name="Ivanova A.A."/>
            <person name="Beletsky A.V."/>
            <person name="Mardanov A.V."/>
            <person name="Sinninghe Damste J.S."/>
            <person name="Dedysh S.N."/>
        </authorList>
    </citation>
    <scope>NUCLEOTIDE SEQUENCE [LARGE SCALE GENOMIC DNA]</scope>
    <source>
        <strain evidence="13 14">SBC82</strain>
    </source>
</reference>
<dbReference type="PANTHER" id="PTHR30560:SF3">
    <property type="entry name" value="TRIGGER FACTOR-LIKE PROTEIN TIG, CHLOROPLASTIC"/>
    <property type="match status" value="1"/>
</dbReference>
<comment type="catalytic activity">
    <reaction evidence="1 9">
        <text>[protein]-peptidylproline (omega=180) = [protein]-peptidylproline (omega=0)</text>
        <dbReference type="Rhea" id="RHEA:16237"/>
        <dbReference type="Rhea" id="RHEA-COMP:10747"/>
        <dbReference type="Rhea" id="RHEA-COMP:10748"/>
        <dbReference type="ChEBI" id="CHEBI:83833"/>
        <dbReference type="ChEBI" id="CHEBI:83834"/>
        <dbReference type="EC" id="5.2.1.8"/>
    </reaction>
</comment>
<dbReference type="InterPro" id="IPR037041">
    <property type="entry name" value="Trigger_fac_C_sf"/>
</dbReference>
<dbReference type="NCBIfam" id="TIGR00115">
    <property type="entry name" value="tig"/>
    <property type="match status" value="1"/>
</dbReference>
<keyword evidence="9 13" id="KW-0132">Cell division</keyword>
<evidence type="ECO:0000256" key="5">
    <source>
        <dbReference type="ARBA" id="ARBA00023110"/>
    </source>
</evidence>
<name>A0A2Z5G3I8_9BACT</name>
<accession>A0A2Z5G3I8</accession>
<dbReference type="Proteomes" id="UP000253606">
    <property type="component" value="Chromosome"/>
</dbReference>
<dbReference type="GO" id="GO:0003755">
    <property type="term" value="F:peptidyl-prolyl cis-trans isomerase activity"/>
    <property type="evidence" value="ECO:0007669"/>
    <property type="project" value="UniProtKB-UniRule"/>
</dbReference>
<dbReference type="Gene3D" id="3.10.50.40">
    <property type="match status" value="1"/>
</dbReference>
<keyword evidence="14" id="KW-1185">Reference proteome</keyword>
<dbReference type="RefSeq" id="WP_114208285.1">
    <property type="nucleotide sequence ID" value="NZ_CP030840.1"/>
</dbReference>
<dbReference type="InterPro" id="IPR046357">
    <property type="entry name" value="PPIase_dom_sf"/>
</dbReference>
<dbReference type="GO" id="GO:0044183">
    <property type="term" value="F:protein folding chaperone"/>
    <property type="evidence" value="ECO:0007669"/>
    <property type="project" value="TreeGrafter"/>
</dbReference>
<dbReference type="InterPro" id="IPR005215">
    <property type="entry name" value="Trig_fac"/>
</dbReference>
<dbReference type="GO" id="GO:0043335">
    <property type="term" value="P:protein unfolding"/>
    <property type="evidence" value="ECO:0007669"/>
    <property type="project" value="TreeGrafter"/>
</dbReference>
<sequence>MSSTETLETTPNSEITPAIDGAGSPDPQAAHDHEGHDHAEHDHHHPTPSLNPECTREVSVDISAEEVSKHFRKITKRYQKMARIPGFRAGKVPDSLIRTRFAEQIRQDVVEEILPGYFRSTIDEQHLKPVSQPQVTDIHLAEGEPLKFKAIFEVLPEFSIDGYKDVTVAKPEVELSEAEYDAELKRVLDSRSTMEPVTEERALADGDWAEIDFHGESAAQEDGSEAGADAIPLTDPVEGKGVLVEVAGPNTLPAFNEALRGAKTGQELKFEVAYPEDFGERRLAGKTISYQIEVKGIKKKILPELNDDFAKELGEFDTIDAFTATLREQASAEKKRQLENAAKDALVQALVERFQFAVPESLVQQQVDARLDRGLRALASQGMKPEDMRKLDFERLRVAQRESALAEVKGSILLDKIAEAEHTEVTDEEVEEQLQLISIQSREPLEALRTRLTEDGSLARIREQLRREKTRASLYERIGS</sequence>
<dbReference type="Pfam" id="PF05697">
    <property type="entry name" value="Trigger_N"/>
    <property type="match status" value="1"/>
</dbReference>
<dbReference type="KEGG" id="abas:ACPOL_3968"/>
<evidence type="ECO:0000259" key="11">
    <source>
        <dbReference type="Pfam" id="PF05697"/>
    </source>
</evidence>
<dbReference type="PANTHER" id="PTHR30560">
    <property type="entry name" value="TRIGGER FACTOR CHAPERONE AND PEPTIDYL-PROLYL CIS/TRANS ISOMERASE"/>
    <property type="match status" value="1"/>
</dbReference>
<keyword evidence="9" id="KW-0963">Cytoplasm</keyword>
<evidence type="ECO:0000259" key="12">
    <source>
        <dbReference type="Pfam" id="PF05698"/>
    </source>
</evidence>
<feature type="domain" description="Trigger factor C-terminal" evidence="12">
    <location>
        <begin position="318"/>
        <end position="471"/>
    </location>
</feature>
<evidence type="ECO:0000256" key="3">
    <source>
        <dbReference type="ARBA" id="ARBA00013194"/>
    </source>
</evidence>
<dbReference type="HAMAP" id="MF_00303">
    <property type="entry name" value="Trigger_factor_Tig"/>
    <property type="match status" value="1"/>
</dbReference>
<dbReference type="PIRSF" id="PIRSF003095">
    <property type="entry name" value="Trigger_factor"/>
    <property type="match status" value="1"/>
</dbReference>
<evidence type="ECO:0000256" key="7">
    <source>
        <dbReference type="ARBA" id="ARBA00023235"/>
    </source>
</evidence>
<protein>
    <recommendedName>
        <fullName evidence="4 9">Trigger factor</fullName>
        <shortName evidence="9">TF</shortName>
        <ecNumber evidence="3 9">5.2.1.8</ecNumber>
    </recommendedName>
    <alternativeName>
        <fullName evidence="8 9">PPIase</fullName>
    </alternativeName>
</protein>
<organism evidence="13 14">
    <name type="scientific">Acidisarcina polymorpha</name>
    <dbReference type="NCBI Taxonomy" id="2211140"/>
    <lineage>
        <taxon>Bacteria</taxon>
        <taxon>Pseudomonadati</taxon>
        <taxon>Acidobacteriota</taxon>
        <taxon>Terriglobia</taxon>
        <taxon>Terriglobales</taxon>
        <taxon>Acidobacteriaceae</taxon>
        <taxon>Acidisarcina</taxon>
    </lineage>
</organism>
<dbReference type="EMBL" id="CP030840">
    <property type="protein sequence ID" value="AXC13247.1"/>
    <property type="molecule type" value="Genomic_DNA"/>
</dbReference>
<dbReference type="Pfam" id="PF05698">
    <property type="entry name" value="Trigger_C"/>
    <property type="match status" value="1"/>
</dbReference>
<comment type="subcellular location">
    <subcellularLocation>
        <location evidence="9">Cytoplasm</location>
    </subcellularLocation>
    <text evidence="9">About half TF is bound to the ribosome near the polypeptide exit tunnel while the other half is free in the cytoplasm.</text>
</comment>
<feature type="domain" description="Trigger factor ribosome-binding bacterial" evidence="11">
    <location>
        <begin position="52"/>
        <end position="186"/>
    </location>
</feature>
<keyword evidence="5 9" id="KW-0697">Rotamase</keyword>
<keyword evidence="6 9" id="KW-0143">Chaperone</keyword>
<dbReference type="GO" id="GO:0043022">
    <property type="term" value="F:ribosome binding"/>
    <property type="evidence" value="ECO:0007669"/>
    <property type="project" value="TreeGrafter"/>
</dbReference>
<dbReference type="GO" id="GO:0051301">
    <property type="term" value="P:cell division"/>
    <property type="evidence" value="ECO:0007669"/>
    <property type="project" value="UniProtKB-KW"/>
</dbReference>
<dbReference type="InterPro" id="IPR027304">
    <property type="entry name" value="Trigger_fact/SurA_dom_sf"/>
</dbReference>
<feature type="compositionally biased region" description="Basic and acidic residues" evidence="10">
    <location>
        <begin position="29"/>
        <end position="45"/>
    </location>
</feature>
<dbReference type="Gene3D" id="3.30.70.1050">
    <property type="entry name" value="Trigger factor ribosome-binding domain"/>
    <property type="match status" value="1"/>
</dbReference>
<comment type="similarity">
    <text evidence="2 9">Belongs to the FKBP-type PPIase family. Tig subfamily.</text>
</comment>
<evidence type="ECO:0000256" key="6">
    <source>
        <dbReference type="ARBA" id="ARBA00023186"/>
    </source>
</evidence>
<dbReference type="SUPFAM" id="SSF54534">
    <property type="entry name" value="FKBP-like"/>
    <property type="match status" value="1"/>
</dbReference>
<dbReference type="GO" id="GO:0015031">
    <property type="term" value="P:protein transport"/>
    <property type="evidence" value="ECO:0007669"/>
    <property type="project" value="UniProtKB-UniRule"/>
</dbReference>
<proteinExistence type="inferred from homology"/>
<comment type="domain">
    <text evidence="9">Consists of 3 domains; the N-terminus binds the ribosome, the middle domain has PPIase activity, while the C-terminus has intrinsic chaperone activity on its own.</text>
</comment>
<dbReference type="SUPFAM" id="SSF109998">
    <property type="entry name" value="Triger factor/SurA peptide-binding domain-like"/>
    <property type="match status" value="1"/>
</dbReference>
<feature type="compositionally biased region" description="Polar residues" evidence="10">
    <location>
        <begin position="1"/>
        <end position="15"/>
    </location>
</feature>